<dbReference type="EMBL" id="ABJB010810592">
    <property type="status" value="NOT_ANNOTATED_CDS"/>
    <property type="molecule type" value="Genomic_DNA"/>
</dbReference>
<organism>
    <name type="scientific">Ixodes scapularis</name>
    <name type="common">Black-legged tick</name>
    <name type="synonym">Deer tick</name>
    <dbReference type="NCBI Taxonomy" id="6945"/>
    <lineage>
        <taxon>Eukaryota</taxon>
        <taxon>Metazoa</taxon>
        <taxon>Ecdysozoa</taxon>
        <taxon>Arthropoda</taxon>
        <taxon>Chelicerata</taxon>
        <taxon>Arachnida</taxon>
        <taxon>Acari</taxon>
        <taxon>Parasitiformes</taxon>
        <taxon>Ixodida</taxon>
        <taxon>Ixodoidea</taxon>
        <taxon>Ixodidae</taxon>
        <taxon>Ixodinae</taxon>
        <taxon>Ixodes</taxon>
    </lineage>
</organism>
<name>B7QBL5_IXOSC</name>
<dbReference type="VEuPathDB" id="VectorBase:ISCI013250"/>
<keyword evidence="3" id="KW-1185">Reference proteome</keyword>
<dbReference type="Proteomes" id="UP000001555">
    <property type="component" value="Unassembled WGS sequence"/>
</dbReference>
<sequence length="54" mass="6057">VLAHLPSSTATKSLPKMLETTSFLTRIASASQELRLLPNCFWSSILMFRETLSM</sequence>
<reference evidence="1 3" key="1">
    <citation type="submission" date="2008-03" db="EMBL/GenBank/DDBJ databases">
        <title>Annotation of Ixodes scapularis.</title>
        <authorList>
            <consortium name="Ixodes scapularis Genome Project Consortium"/>
            <person name="Caler E."/>
            <person name="Hannick L.I."/>
            <person name="Bidwell S."/>
            <person name="Joardar V."/>
            <person name="Thiagarajan M."/>
            <person name="Amedeo P."/>
            <person name="Galinsky K.J."/>
            <person name="Schobel S."/>
            <person name="Inman J."/>
            <person name="Hostetler J."/>
            <person name="Miller J."/>
            <person name="Hammond M."/>
            <person name="Megy K."/>
            <person name="Lawson D."/>
            <person name="Kodira C."/>
            <person name="Sutton G."/>
            <person name="Meyer J."/>
            <person name="Hill C.A."/>
            <person name="Birren B."/>
            <person name="Nene V."/>
            <person name="Collins F."/>
            <person name="Alarcon-Chaidez F."/>
            <person name="Wikel S."/>
            <person name="Strausberg R."/>
        </authorList>
    </citation>
    <scope>NUCLEOTIDE SEQUENCE [LARGE SCALE GENOMIC DNA]</scope>
    <source>
        <strain evidence="3">Wikel</strain>
        <strain evidence="1">Wikel colony</strain>
    </source>
</reference>
<feature type="non-terminal residue" evidence="1">
    <location>
        <position position="1"/>
    </location>
</feature>
<dbReference type="EnsemblMetazoa" id="ISCW013250-RA">
    <property type="protein sequence ID" value="ISCW013250-PA"/>
    <property type="gene ID" value="ISCW013250"/>
</dbReference>
<protein>
    <submittedName>
        <fullName evidence="1 2">Uncharacterized protein</fullName>
    </submittedName>
</protein>
<dbReference type="EMBL" id="DS902222">
    <property type="protein sequence ID" value="EEC16237.1"/>
    <property type="molecule type" value="Genomic_DNA"/>
</dbReference>
<dbReference type="VEuPathDB" id="VectorBase:ISCW013250"/>
<dbReference type="AlphaFoldDB" id="B7QBL5"/>
<evidence type="ECO:0000313" key="2">
    <source>
        <dbReference type="EnsemblMetazoa" id="ISCW013250-PA"/>
    </source>
</evidence>
<dbReference type="PaxDb" id="6945-B7QBL5"/>
<reference evidence="2" key="2">
    <citation type="submission" date="2020-05" db="UniProtKB">
        <authorList>
            <consortium name="EnsemblMetazoa"/>
        </authorList>
    </citation>
    <scope>IDENTIFICATION</scope>
    <source>
        <strain evidence="2">wikel</strain>
    </source>
</reference>
<proteinExistence type="predicted"/>
<evidence type="ECO:0000313" key="1">
    <source>
        <dbReference type="EMBL" id="EEC16237.1"/>
    </source>
</evidence>
<gene>
    <name evidence="1" type="ORF">IscW_ISCW013250</name>
</gene>
<dbReference type="InParanoid" id="B7QBL5"/>
<dbReference type="HOGENOM" id="CLU_3056415_0_0_1"/>
<evidence type="ECO:0000313" key="3">
    <source>
        <dbReference type="Proteomes" id="UP000001555"/>
    </source>
</evidence>
<accession>B7QBL5</accession>
<feature type="non-terminal residue" evidence="1">
    <location>
        <position position="54"/>
    </location>
</feature>